<dbReference type="STRING" id="1121306.SAMN02745196_02331"/>
<sequence>MSKEEKIKKPIYKRPWIWVLAVIVVLAIYGSSLGDKDDSATNSGVKVEDSDKEQAKKDETKKDEKKEESKINYENFLKIEMGQSYEDVVALLGEGTQKTSSEVAGVKSVLYSWKGDGIASINMTIQDGKVSSKVQAGLSKEKVDLNLEKFETIKDGMTYDQVKEVLGEGVLSTQSKIVTSKHEIYSYSSKEAGIATIGFIDGKLSSKTQVGLK</sequence>
<dbReference type="RefSeq" id="WP_072832187.1">
    <property type="nucleotide sequence ID" value="NZ_FQXP01000009.1"/>
</dbReference>
<proteinExistence type="predicted"/>
<evidence type="ECO:0000256" key="1">
    <source>
        <dbReference type="ARBA" id="ARBA00022729"/>
    </source>
</evidence>
<feature type="transmembrane region" description="Helical" evidence="3">
    <location>
        <begin position="16"/>
        <end position="34"/>
    </location>
</feature>
<dbReference type="Proteomes" id="UP000184526">
    <property type="component" value="Unassembled WGS sequence"/>
</dbReference>
<feature type="compositionally biased region" description="Basic and acidic residues" evidence="2">
    <location>
        <begin position="46"/>
        <end position="65"/>
    </location>
</feature>
<evidence type="ECO:0000256" key="2">
    <source>
        <dbReference type="SAM" id="MobiDB-lite"/>
    </source>
</evidence>
<keyword evidence="3" id="KW-0812">Transmembrane</keyword>
<reference evidence="4 5" key="1">
    <citation type="submission" date="2016-11" db="EMBL/GenBank/DDBJ databases">
        <authorList>
            <person name="Jaros S."/>
            <person name="Januszkiewicz K."/>
            <person name="Wedrychowicz H."/>
        </authorList>
    </citation>
    <scope>NUCLEOTIDE SEQUENCE [LARGE SCALE GENOMIC DNA]</scope>
    <source>
        <strain evidence="4 5">DSM 3089</strain>
    </source>
</reference>
<dbReference type="InterPro" id="IPR037873">
    <property type="entry name" value="BamE-like"/>
</dbReference>
<evidence type="ECO:0000313" key="4">
    <source>
        <dbReference type="EMBL" id="SHI01210.1"/>
    </source>
</evidence>
<dbReference type="SUPFAM" id="SSF55648">
    <property type="entry name" value="beta-lactamase-inhibitor protein, BLIP"/>
    <property type="match status" value="1"/>
</dbReference>
<evidence type="ECO:0000313" key="5">
    <source>
        <dbReference type="Proteomes" id="UP000184526"/>
    </source>
</evidence>
<dbReference type="AlphaFoldDB" id="A0A1M5XN13"/>
<accession>A0A1M5XN13</accession>
<keyword evidence="5" id="KW-1185">Reference proteome</keyword>
<evidence type="ECO:0000256" key="3">
    <source>
        <dbReference type="SAM" id="Phobius"/>
    </source>
</evidence>
<dbReference type="Gene3D" id="3.30.1450.10">
    <property type="match status" value="2"/>
</dbReference>
<organism evidence="4 5">
    <name type="scientific">Clostridium collagenovorans DSM 3089</name>
    <dbReference type="NCBI Taxonomy" id="1121306"/>
    <lineage>
        <taxon>Bacteria</taxon>
        <taxon>Bacillati</taxon>
        <taxon>Bacillota</taxon>
        <taxon>Clostridia</taxon>
        <taxon>Eubacteriales</taxon>
        <taxon>Clostridiaceae</taxon>
        <taxon>Clostridium</taxon>
    </lineage>
</organism>
<gene>
    <name evidence="4" type="ORF">SAMN02745196_02331</name>
</gene>
<keyword evidence="3" id="KW-0472">Membrane</keyword>
<dbReference type="Pfam" id="PF12978">
    <property type="entry name" value="DUF3862"/>
    <property type="match status" value="1"/>
</dbReference>
<dbReference type="OrthoDB" id="570195at2"/>
<dbReference type="InterPro" id="IPR024418">
    <property type="entry name" value="DUF3862"/>
</dbReference>
<protein>
    <recommendedName>
        <fullName evidence="6">Beta-lactamase inhibitor (BLIP)</fullName>
    </recommendedName>
</protein>
<dbReference type="InterPro" id="IPR024221">
    <property type="entry name" value="BLIP_dom_sf"/>
</dbReference>
<keyword evidence="1" id="KW-0732">Signal</keyword>
<dbReference type="EMBL" id="FQXP01000009">
    <property type="protein sequence ID" value="SHI01210.1"/>
    <property type="molecule type" value="Genomic_DNA"/>
</dbReference>
<evidence type="ECO:0008006" key="6">
    <source>
        <dbReference type="Google" id="ProtNLM"/>
    </source>
</evidence>
<name>A0A1M5XN13_9CLOT</name>
<keyword evidence="3" id="KW-1133">Transmembrane helix</keyword>
<feature type="region of interest" description="Disordered" evidence="2">
    <location>
        <begin position="33"/>
        <end position="65"/>
    </location>
</feature>